<name>A0A0L8HEQ1_OCTBM</name>
<keyword evidence="1" id="KW-0472">Membrane</keyword>
<keyword evidence="1" id="KW-0812">Transmembrane</keyword>
<gene>
    <name evidence="2" type="ORF">OCBIM_22017142mg</name>
</gene>
<evidence type="ECO:0000313" key="2">
    <source>
        <dbReference type="EMBL" id="KOF87270.1"/>
    </source>
</evidence>
<feature type="transmembrane region" description="Helical" evidence="1">
    <location>
        <begin position="12"/>
        <end position="35"/>
    </location>
</feature>
<accession>A0A0L8HEQ1</accession>
<keyword evidence="1" id="KW-1133">Transmembrane helix</keyword>
<proteinExistence type="predicted"/>
<dbReference type="AlphaFoldDB" id="A0A0L8HEQ1"/>
<reference evidence="2" key="1">
    <citation type="submission" date="2015-07" db="EMBL/GenBank/DDBJ databases">
        <title>MeaNS - Measles Nucleotide Surveillance Program.</title>
        <authorList>
            <person name="Tran T."/>
            <person name="Druce J."/>
        </authorList>
    </citation>
    <scope>NUCLEOTIDE SEQUENCE</scope>
    <source>
        <strain evidence="2">UCB-OBI-ISO-001</strain>
        <tissue evidence="2">Gonad</tissue>
    </source>
</reference>
<evidence type="ECO:0000256" key="1">
    <source>
        <dbReference type="SAM" id="Phobius"/>
    </source>
</evidence>
<dbReference type="EMBL" id="KQ418454">
    <property type="protein sequence ID" value="KOF87270.1"/>
    <property type="molecule type" value="Genomic_DNA"/>
</dbReference>
<organism evidence="2">
    <name type="scientific">Octopus bimaculoides</name>
    <name type="common">California two-spotted octopus</name>
    <dbReference type="NCBI Taxonomy" id="37653"/>
    <lineage>
        <taxon>Eukaryota</taxon>
        <taxon>Metazoa</taxon>
        <taxon>Spiralia</taxon>
        <taxon>Lophotrochozoa</taxon>
        <taxon>Mollusca</taxon>
        <taxon>Cephalopoda</taxon>
        <taxon>Coleoidea</taxon>
        <taxon>Octopodiformes</taxon>
        <taxon>Octopoda</taxon>
        <taxon>Incirrata</taxon>
        <taxon>Octopodidae</taxon>
        <taxon>Octopus</taxon>
    </lineage>
</organism>
<sequence>MSIILRVTTIIINIIIIVMQIHTSIICVCVCIYAISTEQSLSSIISSNEQFQLR</sequence>
<protein>
    <submittedName>
        <fullName evidence="2">Uncharacterized protein</fullName>
    </submittedName>
</protein>